<evidence type="ECO:0000259" key="2">
    <source>
        <dbReference type="Pfam" id="PF13439"/>
    </source>
</evidence>
<dbReference type="PANTHER" id="PTHR12526:SF630">
    <property type="entry name" value="GLYCOSYLTRANSFERASE"/>
    <property type="match status" value="1"/>
</dbReference>
<accession>A0A0F9QB13</accession>
<evidence type="ECO:0000313" key="3">
    <source>
        <dbReference type="EMBL" id="KKN39694.1"/>
    </source>
</evidence>
<dbReference type="PANTHER" id="PTHR12526">
    <property type="entry name" value="GLYCOSYLTRANSFERASE"/>
    <property type="match status" value="1"/>
</dbReference>
<dbReference type="AlphaFoldDB" id="A0A0F9QB13"/>
<protein>
    <recommendedName>
        <fullName evidence="4">Glycosyl transferase family 1 domain-containing protein</fullName>
    </recommendedName>
</protein>
<name>A0A0F9QB13_9ZZZZ</name>
<dbReference type="EMBL" id="LAZR01001749">
    <property type="protein sequence ID" value="KKN39694.1"/>
    <property type="molecule type" value="Genomic_DNA"/>
</dbReference>
<dbReference type="Pfam" id="PF00534">
    <property type="entry name" value="Glycos_transf_1"/>
    <property type="match status" value="1"/>
</dbReference>
<dbReference type="InterPro" id="IPR028098">
    <property type="entry name" value="Glyco_trans_4-like_N"/>
</dbReference>
<evidence type="ECO:0000259" key="1">
    <source>
        <dbReference type="Pfam" id="PF00534"/>
    </source>
</evidence>
<dbReference type="CDD" id="cd03801">
    <property type="entry name" value="GT4_PimA-like"/>
    <property type="match status" value="1"/>
</dbReference>
<dbReference type="Gene3D" id="3.40.50.2000">
    <property type="entry name" value="Glycogen Phosphorylase B"/>
    <property type="match status" value="2"/>
</dbReference>
<feature type="domain" description="Glycosyl transferase family 1" evidence="1">
    <location>
        <begin position="204"/>
        <end position="368"/>
    </location>
</feature>
<comment type="caution">
    <text evidence="3">The sequence shown here is derived from an EMBL/GenBank/DDBJ whole genome shotgun (WGS) entry which is preliminary data.</text>
</comment>
<feature type="domain" description="Glycosyltransferase subfamily 4-like N-terminal" evidence="2">
    <location>
        <begin position="19"/>
        <end position="193"/>
    </location>
</feature>
<reference evidence="3" key="1">
    <citation type="journal article" date="2015" name="Nature">
        <title>Complex archaea that bridge the gap between prokaryotes and eukaryotes.</title>
        <authorList>
            <person name="Spang A."/>
            <person name="Saw J.H."/>
            <person name="Jorgensen S.L."/>
            <person name="Zaremba-Niedzwiedzka K."/>
            <person name="Martijn J."/>
            <person name="Lind A.E."/>
            <person name="van Eijk R."/>
            <person name="Schleper C."/>
            <person name="Guy L."/>
            <person name="Ettema T.J."/>
        </authorList>
    </citation>
    <scope>NUCLEOTIDE SEQUENCE</scope>
</reference>
<proteinExistence type="predicted"/>
<gene>
    <name evidence="3" type="ORF">LCGC14_0740920</name>
</gene>
<evidence type="ECO:0008006" key="4">
    <source>
        <dbReference type="Google" id="ProtNLM"/>
    </source>
</evidence>
<dbReference type="GO" id="GO:0016757">
    <property type="term" value="F:glycosyltransferase activity"/>
    <property type="evidence" value="ECO:0007669"/>
    <property type="project" value="InterPro"/>
</dbReference>
<dbReference type="Pfam" id="PF13439">
    <property type="entry name" value="Glyco_transf_4"/>
    <property type="match status" value="1"/>
</dbReference>
<dbReference type="InterPro" id="IPR001296">
    <property type="entry name" value="Glyco_trans_1"/>
</dbReference>
<sequence>MNHPITIGRLIPMFTGKFGGPYNHIMDLTSYLKKMGIKTNIYTTSYVAQKGRERTYFFEKKSKNFNIYRFHSFLKFREYRISFKFFPFLLKEAKNIDLFHSHAVRTFQEDIGCLISLMKKKPVIITPHGGISINWDYGDKIPKMIHDKLIGYLKRKLLKPHFIAVSKNEISIIKKFGIDNDYIHYIPDGVNTQLYRYVDPTDLKKKYNVVESDIILHVGPINKGKGVDKLIKILNFIVQKNKNVKLFIIGEDSGYLHVVKSLIYKYNLSDYVIFTGFISRYNLAKYYSMADLVVYPSRQEIFGHVIIESGACGRVVIGSDIMGPSEIIIDGKTGFTSDFKNYTELSDLILELLNDKKRLIQMGKEAIERVKAEFSWEKSAISHIELYKKVLNSD</sequence>
<dbReference type="SUPFAM" id="SSF53756">
    <property type="entry name" value="UDP-Glycosyltransferase/glycogen phosphorylase"/>
    <property type="match status" value="1"/>
</dbReference>
<organism evidence="3">
    <name type="scientific">marine sediment metagenome</name>
    <dbReference type="NCBI Taxonomy" id="412755"/>
    <lineage>
        <taxon>unclassified sequences</taxon>
        <taxon>metagenomes</taxon>
        <taxon>ecological metagenomes</taxon>
    </lineage>
</organism>